<reference evidence="1 2" key="1">
    <citation type="submission" date="2019-05" db="EMBL/GenBank/DDBJ databases">
        <title>Emergence of the Ug99 lineage of the wheat stem rust pathogen through somatic hybridization.</title>
        <authorList>
            <person name="Li F."/>
            <person name="Upadhyaya N.M."/>
            <person name="Sperschneider J."/>
            <person name="Matny O."/>
            <person name="Nguyen-Phuc H."/>
            <person name="Mago R."/>
            <person name="Raley C."/>
            <person name="Miller M.E."/>
            <person name="Silverstein K.A.T."/>
            <person name="Henningsen E."/>
            <person name="Hirsch C.D."/>
            <person name="Visser B."/>
            <person name="Pretorius Z.A."/>
            <person name="Steffenson B.J."/>
            <person name="Schwessinger B."/>
            <person name="Dodds P.N."/>
            <person name="Figueroa M."/>
        </authorList>
    </citation>
    <scope>NUCLEOTIDE SEQUENCE [LARGE SCALE GENOMIC DNA]</scope>
    <source>
        <strain evidence="1 2">Ug99</strain>
    </source>
</reference>
<organism evidence="1 2">
    <name type="scientific">Puccinia graminis f. sp. tritici</name>
    <dbReference type="NCBI Taxonomy" id="56615"/>
    <lineage>
        <taxon>Eukaryota</taxon>
        <taxon>Fungi</taxon>
        <taxon>Dikarya</taxon>
        <taxon>Basidiomycota</taxon>
        <taxon>Pucciniomycotina</taxon>
        <taxon>Pucciniomycetes</taxon>
        <taxon>Pucciniales</taxon>
        <taxon>Pucciniaceae</taxon>
        <taxon>Puccinia</taxon>
    </lineage>
</organism>
<dbReference type="Proteomes" id="UP000325313">
    <property type="component" value="Unassembled WGS sequence"/>
</dbReference>
<evidence type="ECO:0000313" key="2">
    <source>
        <dbReference type="Proteomes" id="UP000325313"/>
    </source>
</evidence>
<accession>A0A5B0RPG6</accession>
<protein>
    <submittedName>
        <fullName evidence="1">Uncharacterized protein</fullName>
    </submittedName>
</protein>
<dbReference type="AlphaFoldDB" id="A0A5B0RPG6"/>
<name>A0A5B0RPG6_PUCGR</name>
<gene>
    <name evidence="1" type="ORF">PGTUg99_032461</name>
</gene>
<proteinExistence type="predicted"/>
<comment type="caution">
    <text evidence="1">The sequence shown here is derived from an EMBL/GenBank/DDBJ whole genome shotgun (WGS) entry which is preliminary data.</text>
</comment>
<sequence length="63" mass="6930">MNFSPPRLSRTDSGKTFDFEDEVYSCPALPARFRPASARKSELSVTVAVSARLKPMKGGPGQW</sequence>
<evidence type="ECO:0000313" key="1">
    <source>
        <dbReference type="EMBL" id="KAA1127239.1"/>
    </source>
</evidence>
<dbReference type="EMBL" id="VDEP01000169">
    <property type="protein sequence ID" value="KAA1127239.1"/>
    <property type="molecule type" value="Genomic_DNA"/>
</dbReference>